<keyword evidence="4" id="KW-1185">Reference proteome</keyword>
<feature type="region of interest" description="Disordered" evidence="1">
    <location>
        <begin position="282"/>
        <end position="399"/>
    </location>
</feature>
<name>A0AA36GR27_CYLNA</name>
<protein>
    <recommendedName>
        <fullName evidence="5">MamL-1 domain protein</fullName>
    </recommendedName>
</protein>
<comment type="caution">
    <text evidence="3">The sequence shown here is derived from an EMBL/GenBank/DDBJ whole genome shotgun (WGS) entry which is preliminary data.</text>
</comment>
<keyword evidence="2" id="KW-1133">Transmembrane helix</keyword>
<dbReference type="AlphaFoldDB" id="A0AA36GR27"/>
<dbReference type="EMBL" id="CATQJL010000223">
    <property type="protein sequence ID" value="CAJ0596698.1"/>
    <property type="molecule type" value="Genomic_DNA"/>
</dbReference>
<feature type="compositionally biased region" description="Polar residues" evidence="1">
    <location>
        <begin position="282"/>
        <end position="296"/>
    </location>
</feature>
<feature type="compositionally biased region" description="Low complexity" evidence="1">
    <location>
        <begin position="529"/>
        <end position="548"/>
    </location>
</feature>
<accession>A0AA36GR27</accession>
<feature type="compositionally biased region" description="Polar residues" evidence="1">
    <location>
        <begin position="449"/>
        <end position="473"/>
    </location>
</feature>
<dbReference type="Proteomes" id="UP001176961">
    <property type="component" value="Unassembled WGS sequence"/>
</dbReference>
<evidence type="ECO:0000256" key="2">
    <source>
        <dbReference type="SAM" id="Phobius"/>
    </source>
</evidence>
<feature type="compositionally biased region" description="Polar residues" evidence="1">
    <location>
        <begin position="74"/>
        <end position="86"/>
    </location>
</feature>
<proteinExistence type="predicted"/>
<organism evidence="3 4">
    <name type="scientific">Cylicocyclus nassatus</name>
    <name type="common">Nematode worm</name>
    <dbReference type="NCBI Taxonomy" id="53992"/>
    <lineage>
        <taxon>Eukaryota</taxon>
        <taxon>Metazoa</taxon>
        <taxon>Ecdysozoa</taxon>
        <taxon>Nematoda</taxon>
        <taxon>Chromadorea</taxon>
        <taxon>Rhabditida</taxon>
        <taxon>Rhabditina</taxon>
        <taxon>Rhabditomorpha</taxon>
        <taxon>Strongyloidea</taxon>
        <taxon>Strongylidae</taxon>
        <taxon>Cylicocyclus</taxon>
    </lineage>
</organism>
<feature type="compositionally biased region" description="Polar residues" evidence="1">
    <location>
        <begin position="482"/>
        <end position="497"/>
    </location>
</feature>
<feature type="transmembrane region" description="Helical" evidence="2">
    <location>
        <begin position="9"/>
        <end position="28"/>
    </location>
</feature>
<feature type="compositionally biased region" description="Low complexity" evidence="1">
    <location>
        <begin position="561"/>
        <end position="588"/>
    </location>
</feature>
<dbReference type="Pfam" id="PF11498">
    <property type="entry name" value="Activator_LAG-3"/>
    <property type="match status" value="1"/>
</dbReference>
<dbReference type="InterPro" id="IPR021587">
    <property type="entry name" value="Transcription_activator_LAG-3"/>
</dbReference>
<keyword evidence="2" id="KW-0812">Transmembrane</keyword>
<evidence type="ECO:0008006" key="5">
    <source>
        <dbReference type="Google" id="ProtNLM"/>
    </source>
</evidence>
<sequence>MCRAPFLEFPLDILFLFTHLFSIGFIYFEGGLQQVGILVFGNPVGAECHLIRVAIDQLYGLFVSRMQVAMMPGQSPSSTLNGNASTPDPPAPTSDGDRLRASMEAWKRSAAVASERYEEARQRQIAVERDDRQELRKRWLEEEAKKRSENLGKHKEALNSNNLASTMPPPLYQSTPISRDNRKRHLDVNDYGHEEWRQGFRMMEGGCMPDMSKTSSDMYSNMSYPPNGAGFYPGMMVPNMHQQSVKGMPPGYCQGPYANNTAYPPGSYPTNTGIPNMANGQFPTSKSTPSFRTASYPTPAGAPPSMTCSTMPSTSTADSTPNQRFSSMDLPQFPVSADSTPTLPQQPHSQFSTTDSTPYNCGIRPSPSMCPTSPNEVPTPPALASSTSVPVGGSCPNSTAAVEQNLRSPAEDLGCNAVNEDNMTRMLTTIRNDSLGMLGADAVDSLFDNESNGENSAGQVPLVTSTDNTSSPAPFSHGGPQSVHSVHSAPQSNGNCNPPSTPTASVATPSAPQSTTFNQQVSGSQSTFPQASPSHSSSFPLPSPSQQPNGYPQTIAPGQPSPFTQNSQSQSSFFTQSSSSQSGNFSNSMAQSTSFPMAPSSQTAGFATATPAQPSAFPQQQNVMQQNAFAQQMPTASGGFAQQGPMAATSTPYPAPGVGGVMGPESGFVGQQGMMNSGFAMNGYPSYDMQSAQMNQQQLAMQAQQQQMSMGMNGAGAMTAQQYHMVMMQKHQQMKAMMQQRAALMYQGYPNGAMSQQQYFMHMQKMQQSRFASGMDPSNPAFMGGQRMMGMRGGPMAPGSMMEPMAPTGPYPAYSQGMQPFAPQQQN</sequence>
<feature type="compositionally biased region" description="Polar residues" evidence="1">
    <location>
        <begin position="317"/>
        <end position="326"/>
    </location>
</feature>
<evidence type="ECO:0000313" key="4">
    <source>
        <dbReference type="Proteomes" id="UP001176961"/>
    </source>
</evidence>
<evidence type="ECO:0000313" key="3">
    <source>
        <dbReference type="EMBL" id="CAJ0596698.1"/>
    </source>
</evidence>
<feature type="region of interest" description="Disordered" evidence="1">
    <location>
        <begin position="73"/>
        <end position="97"/>
    </location>
</feature>
<feature type="compositionally biased region" description="Polar residues" evidence="1">
    <location>
        <begin position="589"/>
        <end position="617"/>
    </location>
</feature>
<feature type="compositionally biased region" description="Polar residues" evidence="1">
    <location>
        <begin position="337"/>
        <end position="359"/>
    </location>
</feature>
<reference evidence="3" key="1">
    <citation type="submission" date="2023-07" db="EMBL/GenBank/DDBJ databases">
        <authorList>
            <consortium name="CYATHOMIX"/>
        </authorList>
    </citation>
    <scope>NUCLEOTIDE SEQUENCE</scope>
    <source>
        <strain evidence="3">N/A</strain>
    </source>
</reference>
<evidence type="ECO:0000256" key="1">
    <source>
        <dbReference type="SAM" id="MobiDB-lite"/>
    </source>
</evidence>
<feature type="region of interest" description="Disordered" evidence="1">
    <location>
        <begin position="449"/>
        <end position="617"/>
    </location>
</feature>
<feature type="compositionally biased region" description="Low complexity" evidence="1">
    <location>
        <begin position="303"/>
        <end position="316"/>
    </location>
</feature>
<feature type="compositionally biased region" description="Polar residues" evidence="1">
    <location>
        <begin position="517"/>
        <end position="528"/>
    </location>
</feature>
<keyword evidence="2" id="KW-0472">Membrane</keyword>
<feature type="compositionally biased region" description="Low complexity" evidence="1">
    <location>
        <begin position="502"/>
        <end position="516"/>
    </location>
</feature>
<gene>
    <name evidence="3" type="ORF">CYNAS_LOCUS8681</name>
</gene>
<feature type="compositionally biased region" description="Polar residues" evidence="1">
    <location>
        <begin position="384"/>
        <end position="399"/>
    </location>
</feature>